<name>A0A0L6UHU3_9BASI</name>
<dbReference type="VEuPathDB" id="FungiDB:VP01_6470g1"/>
<proteinExistence type="predicted"/>
<dbReference type="InterPro" id="IPR032302">
    <property type="entry name" value="THOC2_N"/>
</dbReference>
<gene>
    <name evidence="2" type="ORF">VP01_6470g1</name>
</gene>
<dbReference type="STRING" id="27349.A0A0L6UHU3"/>
<comment type="caution">
    <text evidence="2">The sequence shown here is derived from an EMBL/GenBank/DDBJ whole genome shotgun (WGS) entry which is preliminary data.</text>
</comment>
<feature type="non-terminal residue" evidence="2">
    <location>
        <position position="255"/>
    </location>
</feature>
<evidence type="ECO:0000259" key="1">
    <source>
        <dbReference type="Pfam" id="PF16134"/>
    </source>
</evidence>
<feature type="non-terminal residue" evidence="2">
    <location>
        <position position="1"/>
    </location>
</feature>
<reference evidence="2 3" key="1">
    <citation type="submission" date="2015-08" db="EMBL/GenBank/DDBJ databases">
        <title>Next Generation Sequencing and Analysis of the Genome of Puccinia sorghi L Schw, the Causal Agent of Maize Common Rust.</title>
        <authorList>
            <person name="Rochi L."/>
            <person name="Burguener G."/>
            <person name="Darino M."/>
            <person name="Turjanski A."/>
            <person name="Kreff E."/>
            <person name="Dieguez M.J."/>
            <person name="Sacco F."/>
        </authorList>
    </citation>
    <scope>NUCLEOTIDE SEQUENCE [LARGE SCALE GENOMIC DNA]</scope>
    <source>
        <strain evidence="2 3">RO10H11247</strain>
    </source>
</reference>
<organism evidence="2 3">
    <name type="scientific">Puccinia sorghi</name>
    <dbReference type="NCBI Taxonomy" id="27349"/>
    <lineage>
        <taxon>Eukaryota</taxon>
        <taxon>Fungi</taxon>
        <taxon>Dikarya</taxon>
        <taxon>Basidiomycota</taxon>
        <taxon>Pucciniomycotina</taxon>
        <taxon>Pucciniomycetes</taxon>
        <taxon>Pucciniales</taxon>
        <taxon>Pucciniaceae</taxon>
        <taxon>Puccinia</taxon>
    </lineage>
</organism>
<evidence type="ECO:0000313" key="3">
    <source>
        <dbReference type="Proteomes" id="UP000037035"/>
    </source>
</evidence>
<dbReference type="AlphaFoldDB" id="A0A0L6UHU3"/>
<evidence type="ECO:0000313" key="2">
    <source>
        <dbReference type="EMBL" id="KNZ47355.1"/>
    </source>
</evidence>
<keyword evidence="3" id="KW-1185">Reference proteome</keyword>
<sequence length="255" mass="27938">RFNLLCEEFEGYSHLATELISAMGPATQPNNLSSPSIDFSGCPRTGLKAHCFVTGVQICTSSSESSSCMTYFHIFLLICKPSKNMSQTGDKSMANALDNSGFIGPYSKITTGKISEGTSASSSTKSKSLPNQKAELLLALLSISAINKSIFMLSIPNHQYLAHQDPNNSALLLRLIDVALNSAYLKKHTPAVLHINLKSVLSPSVIPCAASLRATIVKTEPVFFWSAWRNFILRVNNNAEFLDHVWPMLRFEVHS</sequence>
<feature type="domain" description="THO complex subunit 2 N-terminal" evidence="1">
    <location>
        <begin position="118"/>
        <end position="245"/>
    </location>
</feature>
<protein>
    <recommendedName>
        <fullName evidence="1">THO complex subunit 2 N-terminal domain-containing protein</fullName>
    </recommendedName>
</protein>
<accession>A0A0L6UHU3</accession>
<dbReference type="EMBL" id="LAVV01011797">
    <property type="protein sequence ID" value="KNZ47355.1"/>
    <property type="molecule type" value="Genomic_DNA"/>
</dbReference>
<dbReference type="Proteomes" id="UP000037035">
    <property type="component" value="Unassembled WGS sequence"/>
</dbReference>
<dbReference type="Pfam" id="PF16134">
    <property type="entry name" value="THOC2_N"/>
    <property type="match status" value="1"/>
</dbReference>
<dbReference type="OrthoDB" id="10606925at2759"/>